<dbReference type="RefSeq" id="WP_092078640.1">
    <property type="nucleotide sequence ID" value="NZ_FNAQ01000009.1"/>
</dbReference>
<evidence type="ECO:0000256" key="2">
    <source>
        <dbReference type="ARBA" id="ARBA00023002"/>
    </source>
</evidence>
<dbReference type="EMBL" id="FNAQ01000009">
    <property type="protein sequence ID" value="SDE37611.1"/>
    <property type="molecule type" value="Genomic_DNA"/>
</dbReference>
<dbReference type="Pfam" id="PF00881">
    <property type="entry name" value="Nitroreductase"/>
    <property type="match status" value="1"/>
</dbReference>
<comment type="similarity">
    <text evidence="1">Belongs to the nitroreductase family.</text>
</comment>
<protein>
    <submittedName>
        <fullName evidence="4">Nitroreductase</fullName>
    </submittedName>
</protein>
<sequence>MDVFRAIEQRRSVKHFDPQHRMSPQETRCLLHNALLAPSAFNLQHWRFVLLQDPAIRQQVRQLAWDQPQITDAALLVVICGDRNAWQRQPQRNWAHLPETQQGQILTAIDQYYRDKPQVQQDEVIRSGALAAQNLMLAAKALGYDSCPMIGFDFTAVGQLIELPADHAIVLMVAIGKKTREPWPRGSQLSLEDVCFSDRFTRPCQLND</sequence>
<gene>
    <name evidence="4" type="ORF">SAMN05661003_10956</name>
</gene>
<dbReference type="SUPFAM" id="SSF55469">
    <property type="entry name" value="FMN-dependent nitroreductase-like"/>
    <property type="match status" value="1"/>
</dbReference>
<name>A0A1G7CE97_9BACT</name>
<evidence type="ECO:0000256" key="1">
    <source>
        <dbReference type="ARBA" id="ARBA00007118"/>
    </source>
</evidence>
<organism evidence="4 5">
    <name type="scientific">Desulfuromonas thiophila</name>
    <dbReference type="NCBI Taxonomy" id="57664"/>
    <lineage>
        <taxon>Bacteria</taxon>
        <taxon>Pseudomonadati</taxon>
        <taxon>Thermodesulfobacteriota</taxon>
        <taxon>Desulfuromonadia</taxon>
        <taxon>Desulfuromonadales</taxon>
        <taxon>Desulfuromonadaceae</taxon>
        <taxon>Desulfuromonas</taxon>
    </lineage>
</organism>
<dbReference type="PANTHER" id="PTHR43673:SF12">
    <property type="entry name" value="PROTEIN DRGA"/>
    <property type="match status" value="1"/>
</dbReference>
<dbReference type="OrthoDB" id="9809288at2"/>
<reference evidence="5" key="1">
    <citation type="submission" date="2016-10" db="EMBL/GenBank/DDBJ databases">
        <authorList>
            <person name="Varghese N."/>
            <person name="Submissions S."/>
        </authorList>
    </citation>
    <scope>NUCLEOTIDE SEQUENCE [LARGE SCALE GENOMIC DNA]</scope>
    <source>
        <strain evidence="5">DSM 8987</strain>
    </source>
</reference>
<evidence type="ECO:0000259" key="3">
    <source>
        <dbReference type="Pfam" id="PF00881"/>
    </source>
</evidence>
<dbReference type="PANTHER" id="PTHR43673">
    <property type="entry name" value="NAD(P)H NITROREDUCTASE YDGI-RELATED"/>
    <property type="match status" value="1"/>
</dbReference>
<evidence type="ECO:0000313" key="4">
    <source>
        <dbReference type="EMBL" id="SDE37611.1"/>
    </source>
</evidence>
<dbReference type="Gene3D" id="3.40.109.10">
    <property type="entry name" value="NADH Oxidase"/>
    <property type="match status" value="1"/>
</dbReference>
<keyword evidence="2" id="KW-0560">Oxidoreductase</keyword>
<dbReference type="AlphaFoldDB" id="A0A1G7CE97"/>
<dbReference type="GO" id="GO:0016491">
    <property type="term" value="F:oxidoreductase activity"/>
    <property type="evidence" value="ECO:0007669"/>
    <property type="project" value="UniProtKB-KW"/>
</dbReference>
<proteinExistence type="inferred from homology"/>
<dbReference type="Proteomes" id="UP000243205">
    <property type="component" value="Unassembled WGS sequence"/>
</dbReference>
<feature type="domain" description="Nitroreductase" evidence="3">
    <location>
        <begin position="7"/>
        <end position="177"/>
    </location>
</feature>
<accession>A0A1G7CE97</accession>
<keyword evidence="5" id="KW-1185">Reference proteome</keyword>
<evidence type="ECO:0000313" key="5">
    <source>
        <dbReference type="Proteomes" id="UP000243205"/>
    </source>
</evidence>
<dbReference type="InterPro" id="IPR000415">
    <property type="entry name" value="Nitroreductase-like"/>
</dbReference>
<dbReference type="CDD" id="cd02137">
    <property type="entry name" value="MhqN-like"/>
    <property type="match status" value="1"/>
</dbReference>
<dbReference type="InterPro" id="IPR029479">
    <property type="entry name" value="Nitroreductase"/>
</dbReference>
<dbReference type="STRING" id="57664.SAMN05661003_10956"/>